<name>A0A7Y0L4E8_9FIRM</name>
<sequence>MSHIHACALAAVQTFPNVTVHTPQGPVNLRVLMVAIAGNESSWVATAAGDALGTCSTCIYPDCRGYTSYGYWQVHFYAWQSYLTQVTGSTKPCDWASWLAIPLNSAKAALHIYQTQGLSAWNADIQGGAWLRYKAQAEAAVKAVSGGQGASASTPPATTAPASGGSGTSSGSPAPSSGPSATVLLVAGAAAVAALVWGASTLL</sequence>
<evidence type="ECO:0000313" key="3">
    <source>
        <dbReference type="Proteomes" id="UP000533476"/>
    </source>
</evidence>
<reference evidence="2 3" key="1">
    <citation type="submission" date="2020-04" db="EMBL/GenBank/DDBJ databases">
        <authorList>
            <person name="Zhang R."/>
            <person name="Schippers A."/>
        </authorList>
    </citation>
    <scope>NUCLEOTIDE SEQUENCE [LARGE SCALE GENOMIC DNA]</scope>
    <source>
        <strain evidence="2 3">DSM 109850</strain>
    </source>
</reference>
<protein>
    <submittedName>
        <fullName evidence="2">Uncharacterized protein</fullName>
    </submittedName>
</protein>
<dbReference type="Proteomes" id="UP000533476">
    <property type="component" value="Unassembled WGS sequence"/>
</dbReference>
<gene>
    <name evidence="2" type="ORF">HIJ39_07525</name>
</gene>
<dbReference type="AlphaFoldDB" id="A0A7Y0L4E8"/>
<dbReference type="EMBL" id="JABBVZ010000018">
    <property type="protein sequence ID" value="NMP22200.1"/>
    <property type="molecule type" value="Genomic_DNA"/>
</dbReference>
<evidence type="ECO:0000256" key="1">
    <source>
        <dbReference type="SAM" id="MobiDB-lite"/>
    </source>
</evidence>
<organism evidence="2 3">
    <name type="scientific">Sulfobacillus harzensis</name>
    <dbReference type="NCBI Taxonomy" id="2729629"/>
    <lineage>
        <taxon>Bacteria</taxon>
        <taxon>Bacillati</taxon>
        <taxon>Bacillota</taxon>
        <taxon>Clostridia</taxon>
        <taxon>Eubacteriales</taxon>
        <taxon>Clostridiales Family XVII. Incertae Sedis</taxon>
        <taxon>Sulfobacillus</taxon>
    </lineage>
</organism>
<keyword evidence="3" id="KW-1185">Reference proteome</keyword>
<evidence type="ECO:0000313" key="2">
    <source>
        <dbReference type="EMBL" id="NMP22200.1"/>
    </source>
</evidence>
<accession>A0A7Y0L4E8</accession>
<dbReference type="RefSeq" id="WP_169098283.1">
    <property type="nucleotide sequence ID" value="NZ_JABBVZ010000018.1"/>
</dbReference>
<feature type="compositionally biased region" description="Low complexity" evidence="1">
    <location>
        <begin position="150"/>
        <end position="175"/>
    </location>
</feature>
<comment type="caution">
    <text evidence="2">The sequence shown here is derived from an EMBL/GenBank/DDBJ whole genome shotgun (WGS) entry which is preliminary data.</text>
</comment>
<feature type="region of interest" description="Disordered" evidence="1">
    <location>
        <begin position="147"/>
        <end position="175"/>
    </location>
</feature>
<proteinExistence type="predicted"/>